<organism evidence="2 3">
    <name type="scientific">Loxostege sticticalis</name>
    <name type="common">Beet webworm moth</name>
    <dbReference type="NCBI Taxonomy" id="481309"/>
    <lineage>
        <taxon>Eukaryota</taxon>
        <taxon>Metazoa</taxon>
        <taxon>Ecdysozoa</taxon>
        <taxon>Arthropoda</taxon>
        <taxon>Hexapoda</taxon>
        <taxon>Insecta</taxon>
        <taxon>Pterygota</taxon>
        <taxon>Neoptera</taxon>
        <taxon>Endopterygota</taxon>
        <taxon>Lepidoptera</taxon>
        <taxon>Glossata</taxon>
        <taxon>Ditrysia</taxon>
        <taxon>Pyraloidea</taxon>
        <taxon>Crambidae</taxon>
        <taxon>Pyraustinae</taxon>
        <taxon>Loxostege</taxon>
    </lineage>
</organism>
<evidence type="ECO:0000313" key="2">
    <source>
        <dbReference type="EMBL" id="KAL0811275.1"/>
    </source>
</evidence>
<proteinExistence type="predicted"/>
<feature type="compositionally biased region" description="Polar residues" evidence="1">
    <location>
        <begin position="420"/>
        <end position="441"/>
    </location>
</feature>
<feature type="region of interest" description="Disordered" evidence="1">
    <location>
        <begin position="716"/>
        <end position="738"/>
    </location>
</feature>
<accession>A0ABD0SB54</accession>
<comment type="caution">
    <text evidence="2">The sequence shown here is derived from an EMBL/GenBank/DDBJ whole genome shotgun (WGS) entry which is preliminary data.</text>
</comment>
<protein>
    <submittedName>
        <fullName evidence="2">Uncharacterized protein</fullName>
    </submittedName>
</protein>
<sequence>MLGVNWKNSDPTADQLSRQIEAALKSREHRNIIFIRQSLKAVQSGCALRPIRTRKNKIRTQSEIVFVSIIYEVISYTTVGLDHTKAAGTKTATAERKRQRRDCNATAMYSIRSLFSCRYRPTWSRVCIVMLKRVSSALQMRLTRVSSDAVHRLRNIFYICFNLITVMNDMKAGSNTSMHRKSTYAVVQTLKKSASIDNFRRHQSSSQLKFRQKMHITDRVNPKSSTPVKEDIKKLVKKSISRMKSANKEFHNAFSKSITKLGNVLYAIPDYNLSLCQISSISFEPFSIYKCSKKPDFVTYKSGSKRAVEDLEDAANKRKTQGVPADSKGTQFICGCRSAYEFLKRMQNQSVQTKKSKLQSKDSTIKLRTSKAVGNSPTKIHHPPPTSQEEEPASTETETSSSGEGDEITKVKTPSKRSKASAQAEKSSVTISPATSVTSVNSKKIKADAKPSKKSIESKEAIVKKMSDSKKPADEEDKMLSDSKKPAHEKDEELDEEGSDCLCKCDCSDAEGLDEAKKMCTCATQYAEIDENNLQREIFDFTSTSCSGSDTLLSSTISSDPSCTDCTICGIAYVDDKPKRKKRRNVSVITKANQATGMDKPKLCDVSTLTKDWWSPLVEKKGDREITFRKDVKEMRLEKSREYIGDQVRQAKRNEKSEGRIVTFKSQAQIIPTVTNDILSPSRYLLESQWYYNELFSSKFYAPHLFPVSLVQKPVNGSRNRPPSQIHHQTRRNHKTKRLDECYSPRKQISPRRQTAGYEWIRTNEHKDRYQGKKLLRKHTRPNNTMKTKHPHLKHEKKAVASKDDKFGFNDAISLEVRCNSTSSFVNY</sequence>
<feature type="region of interest" description="Disordered" evidence="1">
    <location>
        <begin position="350"/>
        <end position="492"/>
    </location>
</feature>
<dbReference type="AlphaFoldDB" id="A0ABD0SB54"/>
<feature type="compositionally biased region" description="Basic and acidic residues" evidence="1">
    <location>
        <begin position="445"/>
        <end position="491"/>
    </location>
</feature>
<evidence type="ECO:0000256" key="1">
    <source>
        <dbReference type="SAM" id="MobiDB-lite"/>
    </source>
</evidence>
<dbReference type="EMBL" id="JBEDNZ010000024">
    <property type="protein sequence ID" value="KAL0811275.1"/>
    <property type="molecule type" value="Genomic_DNA"/>
</dbReference>
<reference evidence="2 3" key="1">
    <citation type="submission" date="2024-06" db="EMBL/GenBank/DDBJ databases">
        <title>A chromosome-level genome assembly of beet webworm, Loxostege sticticalis.</title>
        <authorList>
            <person name="Zhang Y."/>
        </authorList>
    </citation>
    <scope>NUCLEOTIDE SEQUENCE [LARGE SCALE GENOMIC DNA]</scope>
    <source>
        <strain evidence="2">AQ028</strain>
        <tissue evidence="2">Male pupae</tissue>
    </source>
</reference>
<name>A0ABD0SB54_LOXSC</name>
<dbReference type="Proteomes" id="UP001549921">
    <property type="component" value="Unassembled WGS sequence"/>
</dbReference>
<feature type="compositionally biased region" description="Basic residues" evidence="1">
    <location>
        <begin position="728"/>
        <end position="737"/>
    </location>
</feature>
<evidence type="ECO:0000313" key="3">
    <source>
        <dbReference type="Proteomes" id="UP001549921"/>
    </source>
</evidence>
<gene>
    <name evidence="2" type="ORF">ABMA28_009691</name>
</gene>
<feature type="compositionally biased region" description="Polar residues" evidence="1">
    <location>
        <begin position="716"/>
        <end position="727"/>
    </location>
</feature>